<dbReference type="GeneID" id="96612077"/>
<dbReference type="SUPFAM" id="SSF52540">
    <property type="entry name" value="P-loop containing nucleoside triphosphate hydrolases"/>
    <property type="match status" value="1"/>
</dbReference>
<accession>A0A0A1DRL2</accession>
<dbReference type="STRING" id="2045.KR76_25330"/>
<dbReference type="EMBL" id="CP009896">
    <property type="protein sequence ID" value="AIY19272.1"/>
    <property type="molecule type" value="Genomic_DNA"/>
</dbReference>
<dbReference type="eggNOG" id="COG0125">
    <property type="taxonomic scope" value="Bacteria"/>
</dbReference>
<name>A0A0A1DRL2_NOCSI</name>
<dbReference type="KEGG" id="psim:KR76_25330"/>
<organism evidence="1 2">
    <name type="scientific">Nocardioides simplex</name>
    <name type="common">Arthrobacter simplex</name>
    <dbReference type="NCBI Taxonomy" id="2045"/>
    <lineage>
        <taxon>Bacteria</taxon>
        <taxon>Bacillati</taxon>
        <taxon>Actinomycetota</taxon>
        <taxon>Actinomycetes</taxon>
        <taxon>Propionibacteriales</taxon>
        <taxon>Nocardioidaceae</taxon>
        <taxon>Pimelobacter</taxon>
    </lineage>
</organism>
<keyword evidence="2" id="KW-1185">Reference proteome</keyword>
<dbReference type="OrthoDB" id="7351510at2"/>
<evidence type="ECO:0000313" key="2">
    <source>
        <dbReference type="Proteomes" id="UP000030300"/>
    </source>
</evidence>
<dbReference type="RefSeq" id="WP_038682310.1">
    <property type="nucleotide sequence ID" value="NZ_BJMC01000023.1"/>
</dbReference>
<dbReference type="AlphaFoldDB" id="A0A0A1DRL2"/>
<proteinExistence type="predicted"/>
<dbReference type="HOGENOM" id="CLU_114570_0_0_11"/>
<evidence type="ECO:0000313" key="1">
    <source>
        <dbReference type="EMBL" id="AIY19272.1"/>
    </source>
</evidence>
<reference evidence="1 2" key="1">
    <citation type="journal article" date="2015" name="Genome Announc.">
        <title>Complete Genome Sequence of Steroid-Transforming Nocardioides simplex VKM Ac-2033D.</title>
        <authorList>
            <person name="Shtratnikova V.Y."/>
            <person name="Schelkunov M.I."/>
            <person name="Pekov Y.A."/>
            <person name="Fokina V.V."/>
            <person name="Logacheva M.D."/>
            <person name="Sokolov S.L."/>
            <person name="Bragin E.Y."/>
            <person name="Ashapkin V.V."/>
            <person name="Donova M.V."/>
        </authorList>
    </citation>
    <scope>NUCLEOTIDE SEQUENCE [LARGE SCALE GENOMIC DNA]</scope>
    <source>
        <strain evidence="1 2">VKM Ac-2033D</strain>
    </source>
</reference>
<sequence length="182" mass="18920">MLIVVSGTHASGKTSLVDAFTSAHPGFEVLPDPVEELGEHPTDPGAGVFFQQLQVAAARLLGPLAAAVIAERGPLDFLAYLEAADQLGRPVPSADHLHRGTELCVAAMRRVDLLVLLPLDATSPIGVPPDEDPVLREVMNEVLLELADDADLTGGAEVVELTGDGDVRLAALEQVAATAGHS</sequence>
<dbReference type="Proteomes" id="UP000030300">
    <property type="component" value="Chromosome"/>
</dbReference>
<dbReference type="InterPro" id="IPR027417">
    <property type="entry name" value="P-loop_NTPase"/>
</dbReference>
<protein>
    <submittedName>
        <fullName evidence="1">Uncharacterized protein</fullName>
    </submittedName>
</protein>
<gene>
    <name evidence="1" type="ORF">KR76_25330</name>
</gene>